<reference evidence="1 2" key="1">
    <citation type="submission" date="2024-01" db="EMBL/GenBank/DDBJ databases">
        <authorList>
            <person name="Waweru B."/>
        </authorList>
    </citation>
    <scope>NUCLEOTIDE SEQUENCE [LARGE SCALE GENOMIC DNA]</scope>
</reference>
<comment type="caution">
    <text evidence="1">The sequence shown here is derived from an EMBL/GenBank/DDBJ whole genome shotgun (WGS) entry which is preliminary data.</text>
</comment>
<proteinExistence type="predicted"/>
<organism evidence="1 2">
    <name type="scientific">Dovyalis caffra</name>
    <dbReference type="NCBI Taxonomy" id="77055"/>
    <lineage>
        <taxon>Eukaryota</taxon>
        <taxon>Viridiplantae</taxon>
        <taxon>Streptophyta</taxon>
        <taxon>Embryophyta</taxon>
        <taxon>Tracheophyta</taxon>
        <taxon>Spermatophyta</taxon>
        <taxon>Magnoliopsida</taxon>
        <taxon>eudicotyledons</taxon>
        <taxon>Gunneridae</taxon>
        <taxon>Pentapetalae</taxon>
        <taxon>rosids</taxon>
        <taxon>fabids</taxon>
        <taxon>Malpighiales</taxon>
        <taxon>Salicaceae</taxon>
        <taxon>Flacourtieae</taxon>
        <taxon>Dovyalis</taxon>
    </lineage>
</organism>
<evidence type="ECO:0000313" key="2">
    <source>
        <dbReference type="Proteomes" id="UP001314170"/>
    </source>
</evidence>
<accession>A0AAV1QUK0</accession>
<dbReference type="AlphaFoldDB" id="A0AAV1QUK0"/>
<dbReference type="Proteomes" id="UP001314170">
    <property type="component" value="Unassembled WGS sequence"/>
</dbReference>
<keyword evidence="2" id="KW-1185">Reference proteome</keyword>
<protein>
    <submittedName>
        <fullName evidence="1">Uncharacterized protein</fullName>
    </submittedName>
</protein>
<name>A0AAV1QUK0_9ROSI</name>
<gene>
    <name evidence="1" type="ORF">DCAF_LOCUS3144</name>
</gene>
<sequence>MALFVSPTDKSSSMISHSFPAEPPLFAIRILQKCWEHVGVPKLHSVEWGYVNSGDIIKPRKEVEDEGGDRCHSFELTTQEAWRRKGGTVGDLDQSHYVAIRKRNGKASACFHASVIVQKKTLDLEATISRHILHVTCYTSFQEIELYCFEREWQCYKDRKLRLSILLSTYG</sequence>
<evidence type="ECO:0000313" key="1">
    <source>
        <dbReference type="EMBL" id="CAK7325467.1"/>
    </source>
</evidence>
<dbReference type="EMBL" id="CAWUPB010000850">
    <property type="protein sequence ID" value="CAK7325467.1"/>
    <property type="molecule type" value="Genomic_DNA"/>
</dbReference>